<sequence length="232" mass="25484">MSNSSNTSNTPVETPLYGGAITTVIPQGFLDVSMLREVPDTQEVYVNNRSTETQPYNDGLANDESIIIDLLQAVPESNDLDALKLHIEDIVSLNNTTTNNNNSNNNNNETVQKDDTTAPTPAPYQILNIQTDISNTYLGTNCISCIVVESATKWGKQEMKETLITCIGLIRLKEVETDVIITINVPTTEETTTTTTTTIDPNKNLPTNVKASSLLLKQMLSQFKVIDKSLFV</sequence>
<evidence type="ECO:0000313" key="5">
    <source>
        <dbReference type="EMBL" id="CCD22536.1"/>
    </source>
</evidence>
<dbReference type="RefSeq" id="XP_003667779.1">
    <property type="nucleotide sequence ID" value="XM_003667731.1"/>
</dbReference>
<evidence type="ECO:0000256" key="4">
    <source>
        <dbReference type="SAM" id="MobiDB-lite"/>
    </source>
</evidence>
<dbReference type="AlphaFoldDB" id="G0W3Z8"/>
<dbReference type="PANTHER" id="PTHR15837:SF0">
    <property type="entry name" value="RAN GUANINE NUCLEOTIDE RELEASE FACTOR"/>
    <property type="match status" value="1"/>
</dbReference>
<dbReference type="KEGG" id="ndi:NDAI_0A03790"/>
<dbReference type="Gene3D" id="3.40.1000.10">
    <property type="entry name" value="Mog1/PsbP, alpha/beta/alpha sandwich"/>
    <property type="match status" value="1"/>
</dbReference>
<dbReference type="GO" id="GO:0006606">
    <property type="term" value="P:protein import into nucleus"/>
    <property type="evidence" value="ECO:0007669"/>
    <property type="project" value="EnsemblFungi"/>
</dbReference>
<dbReference type="InterPro" id="IPR016123">
    <property type="entry name" value="Mog1/PsbP_a/b/a-sand"/>
</dbReference>
<dbReference type="GO" id="GO:0005634">
    <property type="term" value="C:nucleus"/>
    <property type="evidence" value="ECO:0007669"/>
    <property type="project" value="EnsemblFungi"/>
</dbReference>
<dbReference type="Pfam" id="PF04603">
    <property type="entry name" value="Mog1"/>
    <property type="match status" value="1"/>
</dbReference>
<keyword evidence="6" id="KW-1185">Reference proteome</keyword>
<dbReference type="OrthoDB" id="10255285at2759"/>
<evidence type="ECO:0000256" key="3">
    <source>
        <dbReference type="ARBA" id="ARBA00022927"/>
    </source>
</evidence>
<dbReference type="EMBL" id="HE580267">
    <property type="protein sequence ID" value="CCD22536.1"/>
    <property type="molecule type" value="Genomic_DNA"/>
</dbReference>
<accession>G0W3Z8</accession>
<name>G0W3Z8_NAUDC</name>
<dbReference type="InterPro" id="IPR007681">
    <property type="entry name" value="Mog1"/>
</dbReference>
<protein>
    <submittedName>
        <fullName evidence="5">Uncharacterized protein</fullName>
    </submittedName>
</protein>
<organism evidence="5 6">
    <name type="scientific">Naumovozyma dairenensis (strain ATCC 10597 / BCRC 20456 / CBS 421 / NBRC 0211 / NRRL Y-12639)</name>
    <name type="common">Saccharomyces dairenensis</name>
    <dbReference type="NCBI Taxonomy" id="1071378"/>
    <lineage>
        <taxon>Eukaryota</taxon>
        <taxon>Fungi</taxon>
        <taxon>Dikarya</taxon>
        <taxon>Ascomycota</taxon>
        <taxon>Saccharomycotina</taxon>
        <taxon>Saccharomycetes</taxon>
        <taxon>Saccharomycetales</taxon>
        <taxon>Saccharomycetaceae</taxon>
        <taxon>Naumovozyma</taxon>
    </lineage>
</organism>
<dbReference type="GO" id="GO:0005085">
    <property type="term" value="F:guanyl-nucleotide exchange factor activity"/>
    <property type="evidence" value="ECO:0007669"/>
    <property type="project" value="TreeGrafter"/>
</dbReference>
<proteinExistence type="inferred from homology"/>
<feature type="compositionally biased region" description="Low complexity" evidence="4">
    <location>
        <begin position="94"/>
        <end position="108"/>
    </location>
</feature>
<comment type="similarity">
    <text evidence="1">Belongs to the MOG1 family.</text>
</comment>
<evidence type="ECO:0000256" key="2">
    <source>
        <dbReference type="ARBA" id="ARBA00022448"/>
    </source>
</evidence>
<dbReference type="Proteomes" id="UP000000689">
    <property type="component" value="Chromosome 1"/>
</dbReference>
<gene>
    <name evidence="5" type="primary">NDAI0A03790</name>
    <name evidence="5" type="ordered locus">NDAI_0A03790</name>
</gene>
<keyword evidence="2" id="KW-0813">Transport</keyword>
<dbReference type="STRING" id="1071378.G0W3Z8"/>
<dbReference type="GO" id="GO:0031267">
    <property type="term" value="F:small GTPase binding"/>
    <property type="evidence" value="ECO:0007669"/>
    <property type="project" value="EnsemblFungi"/>
</dbReference>
<evidence type="ECO:0000256" key="1">
    <source>
        <dbReference type="ARBA" id="ARBA00010307"/>
    </source>
</evidence>
<evidence type="ECO:0000313" key="6">
    <source>
        <dbReference type="Proteomes" id="UP000000689"/>
    </source>
</evidence>
<reference evidence="5 6" key="1">
    <citation type="journal article" date="2011" name="Proc. Natl. Acad. Sci. U.S.A.">
        <title>Evolutionary erosion of yeast sex chromosomes by mating-type switching accidents.</title>
        <authorList>
            <person name="Gordon J.L."/>
            <person name="Armisen D."/>
            <person name="Proux-Wera E."/>
            <person name="Oheigeartaigh S.S."/>
            <person name="Byrne K.P."/>
            <person name="Wolfe K.H."/>
        </authorList>
    </citation>
    <scope>NUCLEOTIDE SEQUENCE [LARGE SCALE GENOMIC DNA]</scope>
    <source>
        <strain evidence="6">ATCC 10597 / BCRC 20456 / CBS 421 / NBRC 0211 / NRRL Y-12639</strain>
    </source>
</reference>
<dbReference type="SUPFAM" id="SSF55724">
    <property type="entry name" value="Mog1p/PsbP-like"/>
    <property type="match status" value="1"/>
</dbReference>
<dbReference type="GeneID" id="11494376"/>
<dbReference type="PANTHER" id="PTHR15837">
    <property type="entry name" value="RAN GUANINE NUCLEOTIDE RELEASE FACTOR"/>
    <property type="match status" value="1"/>
</dbReference>
<dbReference type="HOGENOM" id="CLU_081345_1_0_1"/>
<feature type="region of interest" description="Disordered" evidence="4">
    <location>
        <begin position="94"/>
        <end position="119"/>
    </location>
</feature>
<keyword evidence="3" id="KW-0653">Protein transport</keyword>
<dbReference type="eggNOG" id="KOG3329">
    <property type="taxonomic scope" value="Eukaryota"/>
</dbReference>
<dbReference type="OMA" id="DVSHIRQ"/>